<proteinExistence type="predicted"/>
<dbReference type="EMBL" id="PVNP01000032">
    <property type="protein sequence ID" value="PRO74874.1"/>
    <property type="molecule type" value="Genomic_DNA"/>
</dbReference>
<comment type="caution">
    <text evidence="1">The sequence shown here is derived from an EMBL/GenBank/DDBJ whole genome shotgun (WGS) entry which is preliminary data.</text>
</comment>
<dbReference type="OrthoDB" id="6332448at2"/>
<name>A0A2S9VEM2_9ALTE</name>
<dbReference type="RefSeq" id="WP_105933470.1">
    <property type="nucleotide sequence ID" value="NZ_PVNP01000032.1"/>
</dbReference>
<organism evidence="1 2">
    <name type="scientific">Alteromonas alba</name>
    <dbReference type="NCBI Taxonomy" id="2079529"/>
    <lineage>
        <taxon>Bacteria</taxon>
        <taxon>Pseudomonadati</taxon>
        <taxon>Pseudomonadota</taxon>
        <taxon>Gammaproteobacteria</taxon>
        <taxon>Alteromonadales</taxon>
        <taxon>Alteromonadaceae</taxon>
        <taxon>Alteromonas/Salinimonas group</taxon>
        <taxon>Alteromonas</taxon>
    </lineage>
</organism>
<sequence>MTDTPKNQTLITGQLLQIRDKLMAKRHLIPASFQAEWDSLAEKTEMFDPANQGQLSHAGNQMVTKRSAFKGTVNDLLQLVEAMRNLNRQIKITAH</sequence>
<protein>
    <submittedName>
        <fullName evidence="1">Uncharacterized protein</fullName>
    </submittedName>
</protein>
<gene>
    <name evidence="1" type="ORF">C6Y40_04085</name>
</gene>
<dbReference type="Proteomes" id="UP000238949">
    <property type="component" value="Unassembled WGS sequence"/>
</dbReference>
<keyword evidence="2" id="KW-1185">Reference proteome</keyword>
<evidence type="ECO:0000313" key="1">
    <source>
        <dbReference type="EMBL" id="PRO74874.1"/>
    </source>
</evidence>
<reference evidence="2" key="1">
    <citation type="journal article" date="2020" name="Int. J. Syst. Evol. Microbiol.">
        <title>Alteromonas alba sp. nov., a marine bacterium isolated from the seawater of the West Pacific Ocean.</title>
        <authorList>
            <person name="Sun C."/>
            <person name="Wu Y.-H."/>
            <person name="Xamxidin M."/>
            <person name="Cheng H."/>
            <person name="Xu X.-W."/>
        </authorList>
    </citation>
    <scope>NUCLEOTIDE SEQUENCE [LARGE SCALE GENOMIC DNA]</scope>
    <source>
        <strain evidence="2">190</strain>
    </source>
</reference>
<accession>A0A2S9VEM2</accession>
<dbReference type="AlphaFoldDB" id="A0A2S9VEM2"/>
<evidence type="ECO:0000313" key="2">
    <source>
        <dbReference type="Proteomes" id="UP000238949"/>
    </source>
</evidence>